<evidence type="ECO:0000256" key="1">
    <source>
        <dbReference type="SAM" id="Phobius"/>
    </source>
</evidence>
<keyword evidence="1" id="KW-0472">Membrane</keyword>
<proteinExistence type="predicted"/>
<evidence type="ECO:0000256" key="2">
    <source>
        <dbReference type="SAM" id="SignalP"/>
    </source>
</evidence>
<feature type="signal peptide" evidence="2">
    <location>
        <begin position="1"/>
        <end position="28"/>
    </location>
</feature>
<gene>
    <name evidence="3" type="ORF">EMPG_17228</name>
</gene>
<keyword evidence="2" id="KW-0732">Signal</keyword>
<keyword evidence="1" id="KW-0812">Transmembrane</keyword>
<dbReference type="Proteomes" id="UP000053573">
    <property type="component" value="Unassembled WGS sequence"/>
</dbReference>
<evidence type="ECO:0000313" key="3">
    <source>
        <dbReference type="EMBL" id="KLJ07281.1"/>
    </source>
</evidence>
<keyword evidence="4" id="KW-1185">Reference proteome</keyword>
<sequence>MRADGPSSATCAVMAIVVTAALVSTVSAVWTCPSEREPFCCGKYSRLRESPTVLIGVEYFLTTISQLYLSRRTRNQSHRGTPTHPQTRRRIITAIAGLLGIPFACRDEYGKVESRRGSLRAQMKQREETSAGVRMWICGKYDLCDM</sequence>
<keyword evidence="1" id="KW-1133">Transmembrane helix</keyword>
<accession>A0A0H1BDG5</accession>
<feature type="transmembrane region" description="Helical" evidence="1">
    <location>
        <begin position="52"/>
        <end position="69"/>
    </location>
</feature>
<reference evidence="4" key="1">
    <citation type="journal article" date="2015" name="PLoS Genet.">
        <title>The dynamic genome and transcriptome of the human fungal pathogen Blastomyces and close relative Emmonsia.</title>
        <authorList>
            <person name="Munoz J.F."/>
            <person name="Gauthier G.M."/>
            <person name="Desjardins C.A."/>
            <person name="Gallo J.E."/>
            <person name="Holder J."/>
            <person name="Sullivan T.D."/>
            <person name="Marty A.J."/>
            <person name="Carmen J.C."/>
            <person name="Chen Z."/>
            <person name="Ding L."/>
            <person name="Gujja S."/>
            <person name="Magrini V."/>
            <person name="Misas E."/>
            <person name="Mitreva M."/>
            <person name="Priest M."/>
            <person name="Saif S."/>
            <person name="Whiston E.A."/>
            <person name="Young S."/>
            <person name="Zeng Q."/>
            <person name="Goldman W.E."/>
            <person name="Mardis E.R."/>
            <person name="Taylor J.W."/>
            <person name="McEwen J.G."/>
            <person name="Clay O.K."/>
            <person name="Klein B.S."/>
            <person name="Cuomo C.A."/>
        </authorList>
    </citation>
    <scope>NUCLEOTIDE SEQUENCE [LARGE SCALE GENOMIC DNA]</scope>
    <source>
        <strain evidence="4">UAMH 139</strain>
    </source>
</reference>
<evidence type="ECO:0008006" key="5">
    <source>
        <dbReference type="Google" id="ProtNLM"/>
    </source>
</evidence>
<feature type="chain" id="PRO_5005199315" description="Hydrophobin" evidence="2">
    <location>
        <begin position="29"/>
        <end position="146"/>
    </location>
</feature>
<dbReference type="EMBL" id="LDEV01002859">
    <property type="protein sequence ID" value="KLJ07281.1"/>
    <property type="molecule type" value="Genomic_DNA"/>
</dbReference>
<evidence type="ECO:0000313" key="4">
    <source>
        <dbReference type="Proteomes" id="UP000053573"/>
    </source>
</evidence>
<organism evidence="3 4">
    <name type="scientific">Blastomyces silverae</name>
    <dbReference type="NCBI Taxonomy" id="2060906"/>
    <lineage>
        <taxon>Eukaryota</taxon>
        <taxon>Fungi</taxon>
        <taxon>Dikarya</taxon>
        <taxon>Ascomycota</taxon>
        <taxon>Pezizomycotina</taxon>
        <taxon>Eurotiomycetes</taxon>
        <taxon>Eurotiomycetidae</taxon>
        <taxon>Onygenales</taxon>
        <taxon>Ajellomycetaceae</taxon>
        <taxon>Blastomyces</taxon>
    </lineage>
</organism>
<comment type="caution">
    <text evidence="3">The sequence shown here is derived from an EMBL/GenBank/DDBJ whole genome shotgun (WGS) entry which is preliminary data.</text>
</comment>
<dbReference type="OrthoDB" id="4186362at2759"/>
<name>A0A0H1BDG5_9EURO</name>
<protein>
    <recommendedName>
        <fullName evidence="5">Hydrophobin</fullName>
    </recommendedName>
</protein>
<dbReference type="AlphaFoldDB" id="A0A0H1BDG5"/>